<gene>
    <name evidence="3" type="ORF">FUA23_07075</name>
</gene>
<feature type="chain" id="PRO_5022692357" evidence="2">
    <location>
        <begin position="21"/>
        <end position="649"/>
    </location>
</feature>
<feature type="signal peptide" evidence="2">
    <location>
        <begin position="1"/>
        <end position="20"/>
    </location>
</feature>
<dbReference type="RefSeq" id="WP_147930031.1">
    <property type="nucleotide sequence ID" value="NZ_VOXD01000008.1"/>
</dbReference>
<name>A0A5C7FGA3_9BACT</name>
<proteinExistence type="predicted"/>
<dbReference type="OrthoDB" id="1182264at2"/>
<dbReference type="Proteomes" id="UP000321907">
    <property type="component" value="Unassembled WGS sequence"/>
</dbReference>
<sequence length="649" mass="72175">MKFQFILLCLIGLLSVPLSAQDILLDEPVRAGELTLFQSLRKHNEYRYALDKPQLAKHPNGKPQFSFIRYVSNESSAPGEEDITEGQGGGIIHAVIELKVTEDQLAEARRQLRRINPNGTIAGAAPYTGGTVALISTVADPDAGFSKKVLGVGRAPILDGQKAAVSIQLTKLGAQVLWQSFQTPTPDMSFSFEMELEGLNSPKGAVIEANFEQIYKHQNFGAGMVSRQGNTMLGAEINATFEDLTRSGAIKVTTINPDADIEAAVKDAYTKLTALMFDPSGSNTGTPAAPALPGAAQPGMLERAQTLLAEGRKDVLEELAILEQQNPLDEQDDDNGTGNTGTVGTTAGDSTRATSLHPVGGRRQPQPAPQNVPPSRFSYERPRPTLPTTAIVVGYTMRDVRQKGTYRIDLTKYTTSALSLRFDHNVGPINCEECFQQFNIDDPLYQQREIAAILDGFNAEDFQRSLNFVSVAFRKKHQNGETTEGDIRIDRSRFNQDGNYFKFTYGWKGDDNRSLWRGYEYQTVWSFFGGVTIEGEWNQTDINTLPLSPPYRLKSIIVEMDPEIMAEEEIRSAQVDVFFTVGDQEQTRQVQLRSRDEVPETRVEIMEPAEWLAQEPGYEYQVTWRLRDGTERKSPRKESNSLLIYADQL</sequence>
<accession>A0A5C7FGA3</accession>
<feature type="region of interest" description="Disordered" evidence="1">
    <location>
        <begin position="323"/>
        <end position="383"/>
    </location>
</feature>
<dbReference type="AlphaFoldDB" id="A0A5C7FGA3"/>
<feature type="compositionally biased region" description="Low complexity" evidence="1">
    <location>
        <begin position="336"/>
        <end position="349"/>
    </location>
</feature>
<evidence type="ECO:0000256" key="2">
    <source>
        <dbReference type="SAM" id="SignalP"/>
    </source>
</evidence>
<organism evidence="3 4">
    <name type="scientific">Neolewinella aurantiaca</name>
    <dbReference type="NCBI Taxonomy" id="2602767"/>
    <lineage>
        <taxon>Bacteria</taxon>
        <taxon>Pseudomonadati</taxon>
        <taxon>Bacteroidota</taxon>
        <taxon>Saprospiria</taxon>
        <taxon>Saprospirales</taxon>
        <taxon>Lewinellaceae</taxon>
        <taxon>Neolewinella</taxon>
    </lineage>
</organism>
<protein>
    <submittedName>
        <fullName evidence="3">Uncharacterized protein</fullName>
    </submittedName>
</protein>
<evidence type="ECO:0000313" key="3">
    <source>
        <dbReference type="EMBL" id="TXF90274.1"/>
    </source>
</evidence>
<keyword evidence="2" id="KW-0732">Signal</keyword>
<reference evidence="3 4" key="1">
    <citation type="submission" date="2019-08" db="EMBL/GenBank/DDBJ databases">
        <title>Lewinella sp. strain SSH13 Genome sequencing and assembly.</title>
        <authorList>
            <person name="Kim I."/>
        </authorList>
    </citation>
    <scope>NUCLEOTIDE SEQUENCE [LARGE SCALE GENOMIC DNA]</scope>
    <source>
        <strain evidence="3 4">SSH13</strain>
    </source>
</reference>
<evidence type="ECO:0000313" key="4">
    <source>
        <dbReference type="Proteomes" id="UP000321907"/>
    </source>
</evidence>
<evidence type="ECO:0000256" key="1">
    <source>
        <dbReference type="SAM" id="MobiDB-lite"/>
    </source>
</evidence>
<dbReference type="EMBL" id="VOXD01000008">
    <property type="protein sequence ID" value="TXF90274.1"/>
    <property type="molecule type" value="Genomic_DNA"/>
</dbReference>
<keyword evidence="4" id="KW-1185">Reference proteome</keyword>
<comment type="caution">
    <text evidence="3">The sequence shown here is derived from an EMBL/GenBank/DDBJ whole genome shotgun (WGS) entry which is preliminary data.</text>
</comment>